<reference evidence="1 2" key="1">
    <citation type="journal article" date="2019" name="Nat. Ecol. Evol.">
        <title>Megaphylogeny resolves global patterns of mushroom evolution.</title>
        <authorList>
            <person name="Varga T."/>
            <person name="Krizsan K."/>
            <person name="Foldi C."/>
            <person name="Dima B."/>
            <person name="Sanchez-Garcia M."/>
            <person name="Sanchez-Ramirez S."/>
            <person name="Szollosi G.J."/>
            <person name="Szarkandi J.G."/>
            <person name="Papp V."/>
            <person name="Albert L."/>
            <person name="Andreopoulos W."/>
            <person name="Angelini C."/>
            <person name="Antonin V."/>
            <person name="Barry K.W."/>
            <person name="Bougher N.L."/>
            <person name="Buchanan P."/>
            <person name="Buyck B."/>
            <person name="Bense V."/>
            <person name="Catcheside P."/>
            <person name="Chovatia M."/>
            <person name="Cooper J."/>
            <person name="Damon W."/>
            <person name="Desjardin D."/>
            <person name="Finy P."/>
            <person name="Geml J."/>
            <person name="Haridas S."/>
            <person name="Hughes K."/>
            <person name="Justo A."/>
            <person name="Karasinski D."/>
            <person name="Kautmanova I."/>
            <person name="Kiss B."/>
            <person name="Kocsube S."/>
            <person name="Kotiranta H."/>
            <person name="LaButti K.M."/>
            <person name="Lechner B.E."/>
            <person name="Liimatainen K."/>
            <person name="Lipzen A."/>
            <person name="Lukacs Z."/>
            <person name="Mihaltcheva S."/>
            <person name="Morgado L.N."/>
            <person name="Niskanen T."/>
            <person name="Noordeloos M.E."/>
            <person name="Ohm R.A."/>
            <person name="Ortiz-Santana B."/>
            <person name="Ovrebo C."/>
            <person name="Racz N."/>
            <person name="Riley R."/>
            <person name="Savchenko A."/>
            <person name="Shiryaev A."/>
            <person name="Soop K."/>
            <person name="Spirin V."/>
            <person name="Szebenyi C."/>
            <person name="Tomsovsky M."/>
            <person name="Tulloss R.E."/>
            <person name="Uehling J."/>
            <person name="Grigoriev I.V."/>
            <person name="Vagvolgyi C."/>
            <person name="Papp T."/>
            <person name="Martin F.M."/>
            <person name="Miettinen O."/>
            <person name="Hibbett D.S."/>
            <person name="Nagy L.G."/>
        </authorList>
    </citation>
    <scope>NUCLEOTIDE SEQUENCE [LARGE SCALE GENOMIC DNA]</scope>
    <source>
        <strain evidence="1 2">NL-1719</strain>
    </source>
</reference>
<dbReference type="EMBL" id="ML208316">
    <property type="protein sequence ID" value="TFK70240.1"/>
    <property type="molecule type" value="Genomic_DNA"/>
</dbReference>
<protein>
    <submittedName>
        <fullName evidence="1">Uncharacterized protein</fullName>
    </submittedName>
</protein>
<organism evidence="1 2">
    <name type="scientific">Pluteus cervinus</name>
    <dbReference type="NCBI Taxonomy" id="181527"/>
    <lineage>
        <taxon>Eukaryota</taxon>
        <taxon>Fungi</taxon>
        <taxon>Dikarya</taxon>
        <taxon>Basidiomycota</taxon>
        <taxon>Agaricomycotina</taxon>
        <taxon>Agaricomycetes</taxon>
        <taxon>Agaricomycetidae</taxon>
        <taxon>Agaricales</taxon>
        <taxon>Pluteineae</taxon>
        <taxon>Pluteaceae</taxon>
        <taxon>Pluteus</taxon>
    </lineage>
</organism>
<sequence length="888" mass="98679">MIMSSSAPDLELEKVSINTLAPELLVYILTCSLDARSILRCATVCKRFYNAISSSLEIQHYIAIHLSHFKVVPYQSPPSSSSKPYASSFLASSPFAPHEVLAKQQNAWRTLRWTHRLSVPRHLDGVDVTGGVLTDGVLVLLNNRTRRVIRIPKGVRSAYTREVAHQPNDAPLSPTAPEEFPISHRGTRGHKKEEARHLKKLTRTFAFGYDVHGYWADAGQDLFVTAESVIVQSNITTKFTVKLRFHTLSSGAVHPLAYKPSVSLEKINSPDVIGGIKVFGDLIAILRISSNQYKASLYVWNWKDSCPGHLSRREKVIFGPISDFIFLSPTALLLSVAGGRGTVPRLIVIDLHSIAPENNRIDVFRDPARSFALPISLQYSSRVQVHLNTSPTDLPVPPFSQNDPLLQDDKGLVDGYFFKTDPDDKLISITLEVDMEHPGPYNVVILVPRSELWAYPANPISDTTEDIWTTVPPKSPFSSSSTRLPQNVATATPSPPTYAESSATSNSQKTFYEWRDWAIKTAVFVPQDPSMYPSLHGMKAFIPHDRGAVCCMYDFWKPRVRRAKWIEEVMEQERRDWVLSSSTNPEGLTRHDHESGDGEKNNNGKMRIMLDYLTGLKKNLEPIVPRSNDILRQNSTSQPHSPSQSRSAATPPIPQIDTSPSLASPIPSLHDTVQTPEEQIPGTGGTEAAIQQIEDFPNFFFDEQGDIVMLDPAETSLLVQLELHNQFWGTNSQSPQPSSPPPPLPSTNPSSSSHPAQIPSRSEPLRQDSGSSILSSMSSSAHNPRSEGTTNQQEEEDEDEDYAEEFGFFPPLLEDTQPWDGLGVGTGPSSDDDYKASLEWAERTFGVRRLPCVSTMFCSPELVGAEDVWLDEDCIKVLKSDEVLILVF</sequence>
<gene>
    <name evidence="1" type="ORF">BDN72DRAFT_958957</name>
</gene>
<evidence type="ECO:0000313" key="1">
    <source>
        <dbReference type="EMBL" id="TFK70240.1"/>
    </source>
</evidence>
<dbReference type="Proteomes" id="UP000308600">
    <property type="component" value="Unassembled WGS sequence"/>
</dbReference>
<name>A0ACD3AWR2_9AGAR</name>
<proteinExistence type="predicted"/>
<accession>A0ACD3AWR2</accession>
<keyword evidence="2" id="KW-1185">Reference proteome</keyword>
<evidence type="ECO:0000313" key="2">
    <source>
        <dbReference type="Proteomes" id="UP000308600"/>
    </source>
</evidence>